<dbReference type="GO" id="GO:0005739">
    <property type="term" value="C:mitochondrion"/>
    <property type="evidence" value="ECO:0007669"/>
    <property type="project" value="UniProtKB-SubCell"/>
</dbReference>
<dbReference type="OrthoDB" id="5835618at2759"/>
<evidence type="ECO:0000256" key="1">
    <source>
        <dbReference type="ARBA" id="ARBA00004173"/>
    </source>
</evidence>
<reference evidence="9" key="1">
    <citation type="submission" date="2020-05" db="UniProtKB">
        <authorList>
            <consortium name="EnsemblMetazoa"/>
        </authorList>
    </citation>
    <scope>IDENTIFICATION</scope>
    <source>
        <strain evidence="9">USDA</strain>
    </source>
</reference>
<protein>
    <recommendedName>
        <fullName evidence="7">Large ribosomal subunit protein mL37</fullName>
    </recommendedName>
    <alternativeName>
        <fullName evidence="8">39S ribosomal protein L37, mitochondrial</fullName>
    </alternativeName>
</protein>
<evidence type="ECO:0000256" key="8">
    <source>
        <dbReference type="ARBA" id="ARBA00041617"/>
    </source>
</evidence>
<dbReference type="STRING" id="35570.A0A1I8P150"/>
<keyword evidence="5" id="KW-0687">Ribonucleoprotein</keyword>
<dbReference type="EnsemblMetazoa" id="SCAU003904-RA">
    <property type="protein sequence ID" value="SCAU003904-PA"/>
    <property type="gene ID" value="SCAU003904"/>
</dbReference>
<gene>
    <name evidence="9" type="primary">106096071</name>
</gene>
<proteinExistence type="inferred from homology"/>
<dbReference type="VEuPathDB" id="VectorBase:SCAU003904"/>
<dbReference type="GO" id="GO:1990904">
    <property type="term" value="C:ribonucleoprotein complex"/>
    <property type="evidence" value="ECO:0007669"/>
    <property type="project" value="UniProtKB-KW"/>
</dbReference>
<evidence type="ECO:0000313" key="9">
    <source>
        <dbReference type="EnsemblMetazoa" id="SCAU003904-PA"/>
    </source>
</evidence>
<dbReference type="GO" id="GO:0005840">
    <property type="term" value="C:ribosome"/>
    <property type="evidence" value="ECO:0007669"/>
    <property type="project" value="UniProtKB-KW"/>
</dbReference>
<name>A0A1I8P150_STOCA</name>
<dbReference type="Proteomes" id="UP000095300">
    <property type="component" value="Unassembled WGS sequence"/>
</dbReference>
<evidence type="ECO:0000256" key="3">
    <source>
        <dbReference type="ARBA" id="ARBA00022980"/>
    </source>
</evidence>
<dbReference type="InterPro" id="IPR010793">
    <property type="entry name" value="Ribosomal_mL37/mL65"/>
</dbReference>
<evidence type="ECO:0000256" key="7">
    <source>
        <dbReference type="ARBA" id="ARBA00039442"/>
    </source>
</evidence>
<keyword evidence="4" id="KW-0496">Mitochondrion</keyword>
<comment type="similarity">
    <text evidence="6">Belongs to the mitochondrion-specific ribosomal protein mL37 family.</text>
</comment>
<dbReference type="AlphaFoldDB" id="A0A1I8P150"/>
<evidence type="ECO:0000256" key="2">
    <source>
        <dbReference type="ARBA" id="ARBA00022946"/>
    </source>
</evidence>
<keyword evidence="2" id="KW-0809">Transit peptide</keyword>
<dbReference type="KEGG" id="scac:106096071"/>
<accession>A0A1I8P150</accession>
<dbReference type="PANTHER" id="PTHR15889">
    <property type="entry name" value="MITOCHONDRIAL RIBOSOMAL PROTEIN L37"/>
    <property type="match status" value="1"/>
</dbReference>
<keyword evidence="10" id="KW-1185">Reference proteome</keyword>
<organism evidence="9 10">
    <name type="scientific">Stomoxys calcitrans</name>
    <name type="common">Stable fly</name>
    <name type="synonym">Conops calcitrans</name>
    <dbReference type="NCBI Taxonomy" id="35570"/>
    <lineage>
        <taxon>Eukaryota</taxon>
        <taxon>Metazoa</taxon>
        <taxon>Ecdysozoa</taxon>
        <taxon>Arthropoda</taxon>
        <taxon>Hexapoda</taxon>
        <taxon>Insecta</taxon>
        <taxon>Pterygota</taxon>
        <taxon>Neoptera</taxon>
        <taxon>Endopterygota</taxon>
        <taxon>Diptera</taxon>
        <taxon>Brachycera</taxon>
        <taxon>Muscomorpha</taxon>
        <taxon>Muscoidea</taxon>
        <taxon>Muscidae</taxon>
        <taxon>Stomoxys</taxon>
    </lineage>
</organism>
<evidence type="ECO:0000256" key="4">
    <source>
        <dbReference type="ARBA" id="ARBA00023128"/>
    </source>
</evidence>
<evidence type="ECO:0000313" key="10">
    <source>
        <dbReference type="Proteomes" id="UP000095300"/>
    </source>
</evidence>
<dbReference type="GO" id="GO:0003735">
    <property type="term" value="F:structural constituent of ribosome"/>
    <property type="evidence" value="ECO:0007669"/>
    <property type="project" value="InterPro"/>
</dbReference>
<dbReference type="GO" id="GO:0006412">
    <property type="term" value="P:translation"/>
    <property type="evidence" value="ECO:0007669"/>
    <property type="project" value="InterPro"/>
</dbReference>
<evidence type="ECO:0000256" key="5">
    <source>
        <dbReference type="ARBA" id="ARBA00023274"/>
    </source>
</evidence>
<dbReference type="InterPro" id="IPR052482">
    <property type="entry name" value="mtLSU_mL37"/>
</dbReference>
<dbReference type="Pfam" id="PF07147">
    <property type="entry name" value="PDCD9"/>
    <property type="match status" value="1"/>
</dbReference>
<sequence length="407" mass="46664">MRLTPRLCAQHLGWTFKKHWQSQGKRIPRDTGAANELAKVGIIVKDPKEVLNPKKERQRFVIDPDTQVGDDETNYQWHQQKCYVYSNENVLLEGMSQAQVLTKTIRVNGLPKPLTDMLANLSLPSTIDQNILQSILASTLFDAEQVVLPKIKSDERPAFNFPRQYGISQYRQNRLLINRLLTECEKIANPSITSQRRVIDNADFTVSVPKDEDLIQLDLEVHKLVTANKAIEPIKGKFESDIPNMYPLKCTTSIPLRNTYCSETRFPLSNRINCSQPHTIFTFFNKENVRNIHGSNVSNAQFQSRTLLSAFAVAAARAKQLYGDASLEHIPKPIVIQSIQTDGRTFHFGVFQLNTLNLGENSDARNYWFQEENMHLFTHCAYKCGQPVLEGYDKKVFRYLNAFYHNM</sequence>
<evidence type="ECO:0000256" key="6">
    <source>
        <dbReference type="ARBA" id="ARBA00037985"/>
    </source>
</evidence>
<dbReference type="PANTHER" id="PTHR15889:SF2">
    <property type="entry name" value="LARGE RIBOSOMAL SUBUNIT PROTEIN ML37"/>
    <property type="match status" value="1"/>
</dbReference>
<comment type="subcellular location">
    <subcellularLocation>
        <location evidence="1">Mitochondrion</location>
    </subcellularLocation>
</comment>
<keyword evidence="3" id="KW-0689">Ribosomal protein</keyword>